<evidence type="ECO:0000313" key="4">
    <source>
        <dbReference type="Proteomes" id="UP000198341"/>
    </source>
</evidence>
<name>K8F0Y5_9CHLO</name>
<sequence length="445" mass="47940">MVSSSSFEDNASVETLVLAGITFGLAHVLSGPDHLCALAVIASSSSSSSSSSSDDDSCDDDDENDQDCNDLNIERVDVNDDGKKRMRRETKNAKDDDEESGVVDDDDDDDDYVIIANTTNDTKKRFNDPKLLLAANRRKSRQRRDNFLLGVSWAFGHSFGLSLLVCVFFALKKELNINAIGDVGDKIVGFTMIAIAFAAARGARKFRVREKAEREHVRDSEADGEGEEMAHLGDEIILEIDPTARTKVVASGSKEHEEMHLRREPHVHQRSASRERRFAGGGGGGGNKEVVGVEKEERGENDEEKNVSSSGRGGIPTTTKEKDEEKKDSRKKSAFLVGLVHGISGVSGILGVLPGVVLNSSAKSAAFIVSFLLCSTIAMTLFSVLFGETLRKAASFAGERGKGKSDGRKLASNVIVGANAFFALGSFACGFVWLYLSFSGEGVDV</sequence>
<feature type="compositionally biased region" description="Basic and acidic residues" evidence="1">
    <location>
        <begin position="253"/>
        <end position="278"/>
    </location>
</feature>
<evidence type="ECO:0000256" key="2">
    <source>
        <dbReference type="SAM" id="Phobius"/>
    </source>
</evidence>
<keyword evidence="4" id="KW-1185">Reference proteome</keyword>
<feature type="compositionally biased region" description="Basic and acidic residues" evidence="1">
    <location>
        <begin position="72"/>
        <end position="94"/>
    </location>
</feature>
<keyword evidence="2" id="KW-1133">Transmembrane helix</keyword>
<dbReference type="EMBL" id="FO082272">
    <property type="protein sequence ID" value="CCO65953.1"/>
    <property type="molecule type" value="Genomic_DNA"/>
</dbReference>
<dbReference type="InterPro" id="IPR052776">
    <property type="entry name" value="Chloro_ReproSupport/MetalTrans"/>
</dbReference>
<keyword evidence="2" id="KW-0812">Transmembrane</keyword>
<dbReference type="AlphaFoldDB" id="K8F0Y5"/>
<feature type="transmembrane region" description="Helical" evidence="2">
    <location>
        <begin position="183"/>
        <end position="200"/>
    </location>
</feature>
<feature type="compositionally biased region" description="Acidic residues" evidence="1">
    <location>
        <begin position="95"/>
        <end position="106"/>
    </location>
</feature>
<accession>K8F0Y5</accession>
<feature type="transmembrane region" description="Helical" evidence="2">
    <location>
        <begin position="147"/>
        <end position="171"/>
    </location>
</feature>
<reference evidence="3 4" key="1">
    <citation type="submission" date="2011-10" db="EMBL/GenBank/DDBJ databases">
        <authorList>
            <person name="Genoscope - CEA"/>
        </authorList>
    </citation>
    <scope>NUCLEOTIDE SEQUENCE [LARGE SCALE GENOMIC DNA]</scope>
    <source>
        <strain evidence="3 4">RCC 1105</strain>
    </source>
</reference>
<protein>
    <submittedName>
        <fullName evidence="3">Uncharacterized protein</fullName>
    </submittedName>
</protein>
<feature type="transmembrane region" description="Helical" evidence="2">
    <location>
        <begin position="334"/>
        <end position="353"/>
    </location>
</feature>
<feature type="region of interest" description="Disordered" evidence="1">
    <location>
        <begin position="45"/>
        <end position="106"/>
    </location>
</feature>
<dbReference type="GeneID" id="19014617"/>
<dbReference type="PANTHER" id="PTHR33876:SF4">
    <property type="entry name" value="CHLOROPLAST PROTEIN FOR GROWTH AND FERTILITY 2"/>
    <property type="match status" value="1"/>
</dbReference>
<dbReference type="OrthoDB" id="669460at2759"/>
<evidence type="ECO:0000313" key="3">
    <source>
        <dbReference type="EMBL" id="CCO65953.1"/>
    </source>
</evidence>
<proteinExistence type="predicted"/>
<dbReference type="PANTHER" id="PTHR33876">
    <property type="entry name" value="UNNAMED PRODUCT"/>
    <property type="match status" value="1"/>
</dbReference>
<dbReference type="RefSeq" id="XP_007511865.1">
    <property type="nucleotide sequence ID" value="XM_007511803.1"/>
</dbReference>
<feature type="transmembrane region" description="Helical" evidence="2">
    <location>
        <begin position="410"/>
        <end position="436"/>
    </location>
</feature>
<organism evidence="3 4">
    <name type="scientific">Bathycoccus prasinos</name>
    <dbReference type="NCBI Taxonomy" id="41875"/>
    <lineage>
        <taxon>Eukaryota</taxon>
        <taxon>Viridiplantae</taxon>
        <taxon>Chlorophyta</taxon>
        <taxon>Mamiellophyceae</taxon>
        <taxon>Mamiellales</taxon>
        <taxon>Bathycoccaceae</taxon>
        <taxon>Bathycoccus</taxon>
    </lineage>
</organism>
<evidence type="ECO:0000256" key="1">
    <source>
        <dbReference type="SAM" id="MobiDB-lite"/>
    </source>
</evidence>
<gene>
    <name evidence="3" type="ORF">Bathy07g01270</name>
</gene>
<dbReference type="KEGG" id="bpg:Bathy07g01270"/>
<dbReference type="Proteomes" id="UP000198341">
    <property type="component" value="Chromosome 7"/>
</dbReference>
<keyword evidence="2" id="KW-0472">Membrane</keyword>
<dbReference type="STRING" id="41875.K8F0Y5"/>
<feature type="transmembrane region" description="Helical" evidence="2">
    <location>
        <begin position="365"/>
        <end position="386"/>
    </location>
</feature>
<feature type="region of interest" description="Disordered" evidence="1">
    <location>
        <begin position="249"/>
        <end position="327"/>
    </location>
</feature>
<feature type="compositionally biased region" description="Acidic residues" evidence="1">
    <location>
        <begin position="53"/>
        <end position="68"/>
    </location>
</feature>